<dbReference type="PANTHER" id="PTHR35795:SF1">
    <property type="entry name" value="BIS(5'-NUCLEOSYL)-TETRAPHOSPHATASE, SYMMETRICAL"/>
    <property type="match status" value="1"/>
</dbReference>
<reference evidence="2" key="1">
    <citation type="journal article" date="2014" name="Front. Microbiol.">
        <title>High frequency of phylogenetically diverse reductive dehalogenase-homologous genes in deep subseafloor sedimentary metagenomes.</title>
        <authorList>
            <person name="Kawai M."/>
            <person name="Futagami T."/>
            <person name="Toyoda A."/>
            <person name="Takaki Y."/>
            <person name="Nishi S."/>
            <person name="Hori S."/>
            <person name="Arai W."/>
            <person name="Tsubouchi T."/>
            <person name="Morono Y."/>
            <person name="Uchiyama I."/>
            <person name="Ito T."/>
            <person name="Fujiyama A."/>
            <person name="Inagaki F."/>
            <person name="Takami H."/>
        </authorList>
    </citation>
    <scope>NUCLEOTIDE SEQUENCE</scope>
    <source>
        <strain evidence="2">Expedition CK06-06</strain>
    </source>
</reference>
<gene>
    <name evidence="2" type="ORF">S06H3_60144</name>
</gene>
<organism evidence="2">
    <name type="scientific">marine sediment metagenome</name>
    <dbReference type="NCBI Taxonomy" id="412755"/>
    <lineage>
        <taxon>unclassified sequences</taxon>
        <taxon>metagenomes</taxon>
        <taxon>ecological metagenomes</taxon>
    </lineage>
</organism>
<comment type="caution">
    <text evidence="2">The sequence shown here is derived from an EMBL/GenBank/DDBJ whole genome shotgun (WGS) entry which is preliminary data.</text>
</comment>
<dbReference type="EMBL" id="BARV01039193">
    <property type="protein sequence ID" value="GAI54953.1"/>
    <property type="molecule type" value="Genomic_DNA"/>
</dbReference>
<dbReference type="SUPFAM" id="SSF109604">
    <property type="entry name" value="HD-domain/PDEase-like"/>
    <property type="match status" value="1"/>
</dbReference>
<sequence>MFREFSASEDNPKWADLIHREEALYKRERDPRSEFNRDYNRPLHCRAYRRLKHKTQVFFAPDNDHICTRIEHVNHVVSISRTIAEKLELNVDLTDAIAIGHDLGHTPFGHEGEDIIREITENELGETFWHEKNSLWFVDKSNTKL</sequence>
<name>X1PGI9_9ZZZZ</name>
<dbReference type="InterPro" id="IPR003607">
    <property type="entry name" value="HD/PDEase_dom"/>
</dbReference>
<dbReference type="PANTHER" id="PTHR35795">
    <property type="entry name" value="SLR1885 PROTEIN"/>
    <property type="match status" value="1"/>
</dbReference>
<dbReference type="PROSITE" id="PS51831">
    <property type="entry name" value="HD"/>
    <property type="match status" value="1"/>
</dbReference>
<dbReference type="Gene3D" id="1.10.3210.10">
    <property type="entry name" value="Hypothetical protein af1432"/>
    <property type="match status" value="1"/>
</dbReference>
<dbReference type="InterPro" id="IPR006674">
    <property type="entry name" value="HD_domain"/>
</dbReference>
<dbReference type="InterPro" id="IPR051094">
    <property type="entry name" value="Diverse_Catalytic_Enzymes"/>
</dbReference>
<evidence type="ECO:0000313" key="2">
    <source>
        <dbReference type="EMBL" id="GAI54953.1"/>
    </source>
</evidence>
<accession>X1PGI9</accession>
<proteinExistence type="predicted"/>
<dbReference type="Pfam" id="PF01966">
    <property type="entry name" value="HD"/>
    <property type="match status" value="1"/>
</dbReference>
<dbReference type="CDD" id="cd00077">
    <property type="entry name" value="HDc"/>
    <property type="match status" value="1"/>
</dbReference>
<dbReference type="AlphaFoldDB" id="X1PGI9"/>
<protein>
    <recommendedName>
        <fullName evidence="1">HD domain-containing protein</fullName>
    </recommendedName>
</protein>
<feature type="domain" description="HD" evidence="1">
    <location>
        <begin position="69"/>
        <end position="145"/>
    </location>
</feature>
<evidence type="ECO:0000259" key="1">
    <source>
        <dbReference type="PROSITE" id="PS51831"/>
    </source>
</evidence>